<sequence>MNFGSKYLPLRTVIIMLVCSVVIIALVITGVLLINASTESIEHHQGEKAMSIAQTVSITPLVIEALEKNQRGRDVQSFTRNIQQETNMLFIVVMDMNGIRLSHPDPSRIGKRFIGGDEKEVLKGKKYTSTAEGTLGPSLRAFHPVFNESGKQIGAVSVGISLQSVNEAANKRKKIIFTGMGAGIVIGMIGAIILAANINRILFGLEPAAIASLLQERNAMLESVREGIIAVNNKAEIVVANAEAIKIFQKAGLDPDPIGKKADEYLPKSRLVRILQSPKAEYDQESDINGLPILVNRVPIILNGKLAGAISTFRDKTEMKLLAEQLTGIKTYADALRAQTHEFMNTLHVITGMVHMKEYKELESYLRKQTKLYQTESSSIGHIVKDPVIAGFLLSKRSYARENKVKLNLEVNRPLPASNNHEMTHHIITILGNLIENAFDAVKEKHEKRVDITIEYNGFACTITVKDNGEGIPLEIRNLLFDQTVSTKGANHGYGLLNVKKSVQSLSGKISFHTSNEGTVFKVVFPYREERSE</sequence>
<keyword evidence="17" id="KW-1185">Reference proteome</keyword>
<dbReference type="InterPro" id="IPR039506">
    <property type="entry name" value="SPOB_a"/>
</dbReference>
<dbReference type="Proteomes" id="UP000823485">
    <property type="component" value="Unassembled WGS sequence"/>
</dbReference>
<gene>
    <name evidence="16" type="ORF">JOC94_004609</name>
</gene>
<accession>A0ABS2RD44</accession>
<dbReference type="Gene3D" id="1.10.287.130">
    <property type="match status" value="1"/>
</dbReference>
<dbReference type="GO" id="GO:0004673">
    <property type="term" value="F:protein histidine kinase activity"/>
    <property type="evidence" value="ECO:0007669"/>
    <property type="project" value="UniProtKB-EC"/>
</dbReference>
<evidence type="ECO:0000313" key="16">
    <source>
        <dbReference type="EMBL" id="MBM7717580.1"/>
    </source>
</evidence>
<dbReference type="SUPFAM" id="SSF103190">
    <property type="entry name" value="Sensory domain-like"/>
    <property type="match status" value="1"/>
</dbReference>
<dbReference type="PANTHER" id="PTHR43547:SF10">
    <property type="entry name" value="SENSOR HISTIDINE KINASE DCUS"/>
    <property type="match status" value="1"/>
</dbReference>
<dbReference type="PANTHER" id="PTHR43547">
    <property type="entry name" value="TWO-COMPONENT HISTIDINE KINASE"/>
    <property type="match status" value="1"/>
</dbReference>
<dbReference type="SMART" id="SM00387">
    <property type="entry name" value="HATPase_c"/>
    <property type="match status" value="1"/>
</dbReference>
<keyword evidence="9 16" id="KW-0418">Kinase</keyword>
<dbReference type="InterPro" id="IPR005467">
    <property type="entry name" value="His_kinase_dom"/>
</dbReference>
<comment type="catalytic activity">
    <reaction evidence="1">
        <text>ATP + protein L-histidine = ADP + protein N-phospho-L-histidine.</text>
        <dbReference type="EC" id="2.7.13.3"/>
    </reaction>
</comment>
<evidence type="ECO:0000256" key="9">
    <source>
        <dbReference type="ARBA" id="ARBA00022777"/>
    </source>
</evidence>
<feature type="transmembrane region" description="Helical" evidence="14">
    <location>
        <begin position="12"/>
        <end position="34"/>
    </location>
</feature>
<evidence type="ECO:0000256" key="2">
    <source>
        <dbReference type="ARBA" id="ARBA00004651"/>
    </source>
</evidence>
<dbReference type="InterPro" id="IPR033463">
    <property type="entry name" value="sCache_3"/>
</dbReference>
<keyword evidence="4" id="KW-1003">Cell membrane</keyword>
<dbReference type="RefSeq" id="WP_077113007.1">
    <property type="nucleotide sequence ID" value="NZ_JAFBFH010000056.1"/>
</dbReference>
<reference evidence="16 17" key="1">
    <citation type="submission" date="2021-01" db="EMBL/GenBank/DDBJ databases">
        <title>Genomic Encyclopedia of Type Strains, Phase IV (KMG-IV): sequencing the most valuable type-strain genomes for metagenomic binning, comparative biology and taxonomic classification.</title>
        <authorList>
            <person name="Goeker M."/>
        </authorList>
    </citation>
    <scope>NUCLEOTIDE SEQUENCE [LARGE SCALE GENOMIC DNA]</scope>
    <source>
        <strain evidence="16 17">DSM 105453</strain>
    </source>
</reference>
<dbReference type="PROSITE" id="PS50109">
    <property type="entry name" value="HIS_KIN"/>
    <property type="match status" value="1"/>
</dbReference>
<evidence type="ECO:0000256" key="5">
    <source>
        <dbReference type="ARBA" id="ARBA00022553"/>
    </source>
</evidence>
<evidence type="ECO:0000256" key="8">
    <source>
        <dbReference type="ARBA" id="ARBA00022741"/>
    </source>
</evidence>
<keyword evidence="7 14" id="KW-0812">Transmembrane</keyword>
<dbReference type="Gene3D" id="3.30.450.20">
    <property type="entry name" value="PAS domain"/>
    <property type="match status" value="2"/>
</dbReference>
<keyword evidence="13 14" id="KW-0472">Membrane</keyword>
<feature type="transmembrane region" description="Helical" evidence="14">
    <location>
        <begin position="175"/>
        <end position="196"/>
    </location>
</feature>
<dbReference type="InterPro" id="IPR029151">
    <property type="entry name" value="Sensor-like_sf"/>
</dbReference>
<proteinExistence type="predicted"/>
<evidence type="ECO:0000256" key="6">
    <source>
        <dbReference type="ARBA" id="ARBA00022679"/>
    </source>
</evidence>
<dbReference type="InterPro" id="IPR036890">
    <property type="entry name" value="HATPase_C_sf"/>
</dbReference>
<dbReference type="InterPro" id="IPR004358">
    <property type="entry name" value="Sig_transdc_His_kin-like_C"/>
</dbReference>
<evidence type="ECO:0000256" key="14">
    <source>
        <dbReference type="SAM" id="Phobius"/>
    </source>
</evidence>
<evidence type="ECO:0000256" key="11">
    <source>
        <dbReference type="ARBA" id="ARBA00022989"/>
    </source>
</evidence>
<protein>
    <recommendedName>
        <fullName evidence="3">histidine kinase</fullName>
        <ecNumber evidence="3">2.7.13.3</ecNumber>
    </recommendedName>
</protein>
<keyword evidence="5" id="KW-0597">Phosphoprotein</keyword>
<keyword evidence="12" id="KW-0902">Two-component regulatory system</keyword>
<dbReference type="EC" id="2.7.13.3" evidence="3"/>
<keyword evidence="8" id="KW-0547">Nucleotide-binding</keyword>
<evidence type="ECO:0000256" key="4">
    <source>
        <dbReference type="ARBA" id="ARBA00022475"/>
    </source>
</evidence>
<evidence type="ECO:0000256" key="10">
    <source>
        <dbReference type="ARBA" id="ARBA00022840"/>
    </source>
</evidence>
<keyword evidence="11 14" id="KW-1133">Transmembrane helix</keyword>
<dbReference type="InterPro" id="IPR003594">
    <property type="entry name" value="HATPase_dom"/>
</dbReference>
<dbReference type="Gene3D" id="3.30.565.10">
    <property type="entry name" value="Histidine kinase-like ATPase, C-terminal domain"/>
    <property type="match status" value="1"/>
</dbReference>
<feature type="domain" description="Histidine kinase" evidence="15">
    <location>
        <begin position="338"/>
        <end position="529"/>
    </location>
</feature>
<evidence type="ECO:0000256" key="12">
    <source>
        <dbReference type="ARBA" id="ARBA00023012"/>
    </source>
</evidence>
<dbReference type="Pfam" id="PF17203">
    <property type="entry name" value="sCache_3_2"/>
    <property type="match status" value="1"/>
</dbReference>
<evidence type="ECO:0000256" key="3">
    <source>
        <dbReference type="ARBA" id="ARBA00012438"/>
    </source>
</evidence>
<name>A0ABS2RD44_9BACI</name>
<evidence type="ECO:0000256" key="1">
    <source>
        <dbReference type="ARBA" id="ARBA00000085"/>
    </source>
</evidence>
<evidence type="ECO:0000259" key="15">
    <source>
        <dbReference type="PROSITE" id="PS50109"/>
    </source>
</evidence>
<organism evidence="16 17">
    <name type="scientific">Siminovitchia thermophila</name>
    <dbReference type="NCBI Taxonomy" id="1245522"/>
    <lineage>
        <taxon>Bacteria</taxon>
        <taxon>Bacillati</taxon>
        <taxon>Bacillota</taxon>
        <taxon>Bacilli</taxon>
        <taxon>Bacillales</taxon>
        <taxon>Bacillaceae</taxon>
        <taxon>Siminovitchia</taxon>
    </lineage>
</organism>
<evidence type="ECO:0000256" key="13">
    <source>
        <dbReference type="ARBA" id="ARBA00023136"/>
    </source>
</evidence>
<dbReference type="Pfam" id="PF14689">
    <property type="entry name" value="SPOB_a"/>
    <property type="match status" value="1"/>
</dbReference>
<comment type="subcellular location">
    <subcellularLocation>
        <location evidence="2">Cell membrane</location>
        <topology evidence="2">Multi-pass membrane protein</topology>
    </subcellularLocation>
</comment>
<dbReference type="NCBIfam" id="NF008298">
    <property type="entry name" value="PRK11086.1"/>
    <property type="match status" value="1"/>
</dbReference>
<comment type="caution">
    <text evidence="16">The sequence shown here is derived from an EMBL/GenBank/DDBJ whole genome shotgun (WGS) entry which is preliminary data.</text>
</comment>
<keyword evidence="6 16" id="KW-0808">Transferase</keyword>
<keyword evidence="10" id="KW-0067">ATP-binding</keyword>
<dbReference type="EMBL" id="JAFBFH010000056">
    <property type="protein sequence ID" value="MBM7717580.1"/>
    <property type="molecule type" value="Genomic_DNA"/>
</dbReference>
<evidence type="ECO:0000313" key="17">
    <source>
        <dbReference type="Proteomes" id="UP000823485"/>
    </source>
</evidence>
<dbReference type="PRINTS" id="PR00344">
    <property type="entry name" value="BCTRLSENSOR"/>
</dbReference>
<evidence type="ECO:0000256" key="7">
    <source>
        <dbReference type="ARBA" id="ARBA00022692"/>
    </source>
</evidence>
<dbReference type="SUPFAM" id="SSF55874">
    <property type="entry name" value="ATPase domain of HSP90 chaperone/DNA topoisomerase II/histidine kinase"/>
    <property type="match status" value="1"/>
</dbReference>
<dbReference type="Pfam" id="PF02518">
    <property type="entry name" value="HATPase_c"/>
    <property type="match status" value="1"/>
</dbReference>